<sequence length="109" mass="12138">MDAYTIKEGKTIAIISYITWIGTLIAYFMNNEKRNAFASFHIRQAIGISLFSIANSIFLIRYIGLWATGFIGVGLFILLVIGLVGALQGETKKIPLFGDIFQDWFKGIA</sequence>
<name>A0A1I6NPX8_9FLAO</name>
<dbReference type="OrthoDB" id="6400719at2"/>
<keyword evidence="4 5" id="KW-0472">Membrane</keyword>
<gene>
    <name evidence="6" type="ORF">SAMN04488006_0370</name>
</gene>
<evidence type="ECO:0000256" key="1">
    <source>
        <dbReference type="ARBA" id="ARBA00004141"/>
    </source>
</evidence>
<dbReference type="Pfam" id="PF09685">
    <property type="entry name" value="MamF_MmsF"/>
    <property type="match status" value="1"/>
</dbReference>
<proteinExistence type="predicted"/>
<feature type="transmembrane region" description="Helical" evidence="5">
    <location>
        <begin position="42"/>
        <end position="60"/>
    </location>
</feature>
<keyword evidence="2 5" id="KW-0812">Transmembrane</keyword>
<dbReference type="AlphaFoldDB" id="A0A1I6NPX8"/>
<dbReference type="RefSeq" id="WP_090221921.1">
    <property type="nucleotide sequence ID" value="NZ_FOZP01000001.1"/>
</dbReference>
<accession>A0A1I6NPX8</accession>
<dbReference type="Proteomes" id="UP000199312">
    <property type="component" value="Unassembled WGS sequence"/>
</dbReference>
<evidence type="ECO:0000313" key="7">
    <source>
        <dbReference type="Proteomes" id="UP000199312"/>
    </source>
</evidence>
<keyword evidence="7" id="KW-1185">Reference proteome</keyword>
<evidence type="ECO:0000313" key="6">
    <source>
        <dbReference type="EMBL" id="SFS30016.1"/>
    </source>
</evidence>
<evidence type="ECO:0000256" key="2">
    <source>
        <dbReference type="ARBA" id="ARBA00022692"/>
    </source>
</evidence>
<feature type="transmembrane region" description="Helical" evidence="5">
    <location>
        <begin position="12"/>
        <end position="30"/>
    </location>
</feature>
<dbReference type="EMBL" id="FOZP01000001">
    <property type="protein sequence ID" value="SFS30016.1"/>
    <property type="molecule type" value="Genomic_DNA"/>
</dbReference>
<organism evidence="6 7">
    <name type="scientific">Lutibacter maritimus</name>
    <dbReference type="NCBI Taxonomy" id="593133"/>
    <lineage>
        <taxon>Bacteria</taxon>
        <taxon>Pseudomonadati</taxon>
        <taxon>Bacteroidota</taxon>
        <taxon>Flavobacteriia</taxon>
        <taxon>Flavobacteriales</taxon>
        <taxon>Flavobacteriaceae</taxon>
        <taxon>Lutibacter</taxon>
    </lineage>
</organism>
<reference evidence="7" key="1">
    <citation type="submission" date="2016-10" db="EMBL/GenBank/DDBJ databases">
        <authorList>
            <person name="Varghese N."/>
            <person name="Submissions S."/>
        </authorList>
    </citation>
    <scope>NUCLEOTIDE SEQUENCE [LARGE SCALE GENOMIC DNA]</scope>
    <source>
        <strain evidence="7">DSM 24450</strain>
    </source>
</reference>
<evidence type="ECO:0000256" key="3">
    <source>
        <dbReference type="ARBA" id="ARBA00022989"/>
    </source>
</evidence>
<dbReference type="STRING" id="593133.SAMN04488006_0370"/>
<protein>
    <submittedName>
        <fullName evidence="6">Uncharacterized membrane protein</fullName>
    </submittedName>
</protein>
<evidence type="ECO:0000256" key="5">
    <source>
        <dbReference type="SAM" id="Phobius"/>
    </source>
</evidence>
<dbReference type="InterPro" id="IPR019109">
    <property type="entry name" value="MamF_MmsF"/>
</dbReference>
<feature type="transmembrane region" description="Helical" evidence="5">
    <location>
        <begin position="66"/>
        <end position="87"/>
    </location>
</feature>
<keyword evidence="3 5" id="KW-1133">Transmembrane helix</keyword>
<evidence type="ECO:0000256" key="4">
    <source>
        <dbReference type="ARBA" id="ARBA00023136"/>
    </source>
</evidence>
<comment type="subcellular location">
    <subcellularLocation>
        <location evidence="1">Membrane</location>
        <topology evidence="1">Multi-pass membrane protein</topology>
    </subcellularLocation>
</comment>